<sequence length="702" mass="78283">MEDLPFYPPGQLMINASKLKFNNESLKAVNPQFGKYLQTLNLDYDNMTAILETLLRIEDITTMQCYAKLMKGEKILINFNNEDTSVIECEVKLSAKEVNAEDILAPGIDEVVLVSKGSLMASPWPIDIILAQLPHAHEALKLGDPMRRFVGLVKKVKRTSVVLEFSKRVATFLYDRKFHFIFRSGRVPLRLMYAALRLLQADAATRRYLFPNRQQLNAPAATLPKFPLFNQTIAANNEQLQAVQQIVAGPSTLAPYILFGPPGTGKTTTLVEAILQLHLNPKNRILVACGSNSACDTIALRLCEYFEQLLLNATDAKPLVRLYSKLRVKKGLKEVPPLLLRYANVERSRCELDRKLKLAYKTLKSVVTKINVATLCTAQVLKLQVPDISFTHIFIDEAAAATEPEALLAIVGLKGPSTHVILSGDHKQLGAVIKSQRAASLGLGHSLMERLLYHELYALNAQGSYEQRLQTRLRRNYRSHPAIVGVYNQLYYNGELLAQVTQAASCALLPNPQSPVLFHSVHGCVARAAHSASSYNELEAHVVLWYIQQLLRRGLDPQTKVAQRDIGVVSPYLAQCRLIELKLRQLGIRRLEVGSVESYQGREKPIIIVSLVSSFNHISSFVANPRRINVLLSRAKSLLILVGNPTTLSTVNDFKFIIDYCKLAGNLNSQKSQKSKSKKKLAKAEPELKALSNNVKKLSLNN</sequence>
<dbReference type="InterPro" id="IPR041677">
    <property type="entry name" value="DNA2/NAM7_AAA_11"/>
</dbReference>
<dbReference type="OrthoDB" id="6513042at2759"/>
<dbReference type="GO" id="GO:0035194">
    <property type="term" value="P:regulatory ncRNA-mediated post-transcriptional gene silencing"/>
    <property type="evidence" value="ECO:0007669"/>
    <property type="project" value="TreeGrafter"/>
</dbReference>
<name>A0A0M4EG58_DROBS</name>
<dbReference type="PANTHER" id="PTHR10887:SF419">
    <property type="entry name" value="RNA HELICASE MOV10L1"/>
    <property type="match status" value="1"/>
</dbReference>
<dbReference type="Proteomes" id="UP000494163">
    <property type="component" value="Chromosome 2R"/>
</dbReference>
<feature type="domain" description="DNA2/NAM7 helicase helicase" evidence="1">
    <location>
        <begin position="345"/>
        <end position="436"/>
    </location>
</feature>
<gene>
    <name evidence="3" type="ORF">Dbus_chr2Rg914</name>
</gene>
<evidence type="ECO:0000259" key="1">
    <source>
        <dbReference type="Pfam" id="PF13086"/>
    </source>
</evidence>
<dbReference type="STRING" id="30019.A0A0M4EG58"/>
<accession>A0A0M4EG58</accession>
<dbReference type="InterPro" id="IPR041679">
    <property type="entry name" value="DNA2/NAM7-like_C"/>
</dbReference>
<feature type="domain" description="DNA2/NAM7 helicase-like C-terminal" evidence="2">
    <location>
        <begin position="445"/>
        <end position="645"/>
    </location>
</feature>
<protein>
    <submittedName>
        <fullName evidence="3">Maker59</fullName>
    </submittedName>
</protein>
<dbReference type="InterPro" id="IPR045055">
    <property type="entry name" value="DNA2/NAM7-like"/>
</dbReference>
<dbReference type="CDD" id="cd18808">
    <property type="entry name" value="SF1_C_Upf1"/>
    <property type="match status" value="1"/>
</dbReference>
<reference evidence="3 4" key="1">
    <citation type="submission" date="2015-08" db="EMBL/GenBank/DDBJ databases">
        <title>Ancestral chromatin configuration constrains chromatin evolution on differentiating sex chromosomes in Drosophila.</title>
        <authorList>
            <person name="Zhou Q."/>
            <person name="Bachtrog D."/>
        </authorList>
    </citation>
    <scope>NUCLEOTIDE SEQUENCE [LARGE SCALE GENOMIC DNA]</scope>
    <source>
        <tissue evidence="3">Whole larvae</tissue>
    </source>
</reference>
<dbReference type="EMBL" id="CP012524">
    <property type="protein sequence ID" value="ALC41335.1"/>
    <property type="molecule type" value="Genomic_DNA"/>
</dbReference>
<dbReference type="InterPro" id="IPR047187">
    <property type="entry name" value="SF1_C_Upf1"/>
</dbReference>
<keyword evidence="4" id="KW-1185">Reference proteome</keyword>
<evidence type="ECO:0000313" key="4">
    <source>
        <dbReference type="Proteomes" id="UP000494163"/>
    </source>
</evidence>
<feature type="domain" description="DNA2/NAM7 helicase helicase" evidence="1">
    <location>
        <begin position="236"/>
        <end position="326"/>
    </location>
</feature>
<organism evidence="3 4">
    <name type="scientific">Drosophila busckii</name>
    <name type="common">Fruit fly</name>
    <dbReference type="NCBI Taxonomy" id="30019"/>
    <lineage>
        <taxon>Eukaryota</taxon>
        <taxon>Metazoa</taxon>
        <taxon>Ecdysozoa</taxon>
        <taxon>Arthropoda</taxon>
        <taxon>Hexapoda</taxon>
        <taxon>Insecta</taxon>
        <taxon>Pterygota</taxon>
        <taxon>Neoptera</taxon>
        <taxon>Endopterygota</taxon>
        <taxon>Diptera</taxon>
        <taxon>Brachycera</taxon>
        <taxon>Muscomorpha</taxon>
        <taxon>Ephydroidea</taxon>
        <taxon>Drosophilidae</taxon>
        <taxon>Drosophila</taxon>
    </lineage>
</organism>
<dbReference type="GO" id="GO:0043186">
    <property type="term" value="C:P granule"/>
    <property type="evidence" value="ECO:0007669"/>
    <property type="project" value="TreeGrafter"/>
</dbReference>
<dbReference type="AlphaFoldDB" id="A0A0M4EG58"/>
<dbReference type="InterPro" id="IPR027417">
    <property type="entry name" value="P-loop_NTPase"/>
</dbReference>
<dbReference type="OMA" id="FSANCTW"/>
<dbReference type="PANTHER" id="PTHR10887">
    <property type="entry name" value="DNA2/NAM7 HELICASE FAMILY"/>
    <property type="match status" value="1"/>
</dbReference>
<dbReference type="Pfam" id="PF13086">
    <property type="entry name" value="AAA_11"/>
    <property type="match status" value="2"/>
</dbReference>
<dbReference type="GO" id="GO:0005829">
    <property type="term" value="C:cytosol"/>
    <property type="evidence" value="ECO:0007669"/>
    <property type="project" value="TreeGrafter"/>
</dbReference>
<evidence type="ECO:0000259" key="2">
    <source>
        <dbReference type="Pfam" id="PF13087"/>
    </source>
</evidence>
<evidence type="ECO:0000313" key="3">
    <source>
        <dbReference type="EMBL" id="ALC41335.1"/>
    </source>
</evidence>
<proteinExistence type="predicted"/>
<dbReference type="SMR" id="A0A0M4EG58"/>
<dbReference type="GO" id="GO:0004386">
    <property type="term" value="F:helicase activity"/>
    <property type="evidence" value="ECO:0007669"/>
    <property type="project" value="InterPro"/>
</dbReference>
<dbReference type="Pfam" id="PF13087">
    <property type="entry name" value="AAA_12"/>
    <property type="match status" value="1"/>
</dbReference>
<dbReference type="SUPFAM" id="SSF52540">
    <property type="entry name" value="P-loop containing nucleoside triphosphate hydrolases"/>
    <property type="match status" value="1"/>
</dbReference>
<dbReference type="Gene3D" id="3.40.50.300">
    <property type="entry name" value="P-loop containing nucleotide triphosphate hydrolases"/>
    <property type="match status" value="2"/>
</dbReference>